<keyword evidence="6" id="KW-1185">Reference proteome</keyword>
<evidence type="ECO:0000313" key="5">
    <source>
        <dbReference type="EMBL" id="KAJ8960475.1"/>
    </source>
</evidence>
<evidence type="ECO:0000256" key="4">
    <source>
        <dbReference type="SAM" id="Coils"/>
    </source>
</evidence>
<dbReference type="GO" id="GO:0005737">
    <property type="term" value="C:cytoplasm"/>
    <property type="evidence" value="ECO:0007669"/>
    <property type="project" value="UniProtKB-SubCell"/>
</dbReference>
<comment type="caution">
    <text evidence="5">The sequence shown here is derived from an EMBL/GenBank/DDBJ whole genome shotgun (WGS) entry which is preliminary data.</text>
</comment>
<gene>
    <name evidence="5" type="ORF">NQ318_013759</name>
</gene>
<feature type="coiled-coil region" evidence="4">
    <location>
        <begin position="205"/>
        <end position="243"/>
    </location>
</feature>
<evidence type="ECO:0000256" key="1">
    <source>
        <dbReference type="ARBA" id="ARBA00004496"/>
    </source>
</evidence>
<dbReference type="PANTHER" id="PTHR19354">
    <property type="entry name" value="ZIPPER PUTATIVE TUMOR SUPPRESSOR 2 HOMOLOG-LIKE PROTEIN-RELATED"/>
    <property type="match status" value="1"/>
</dbReference>
<keyword evidence="3 4" id="KW-0175">Coiled coil</keyword>
<name>A0AAV8Z9R3_9CUCU</name>
<keyword evidence="2" id="KW-0963">Cytoplasm</keyword>
<dbReference type="EMBL" id="JAPWTK010000008">
    <property type="protein sequence ID" value="KAJ8960475.1"/>
    <property type="molecule type" value="Genomic_DNA"/>
</dbReference>
<evidence type="ECO:0000256" key="2">
    <source>
        <dbReference type="ARBA" id="ARBA00022490"/>
    </source>
</evidence>
<dbReference type="PANTHER" id="PTHR19354:SF2">
    <property type="entry name" value="LEUCINE-RICH REPEAT-CONTAINING PROTEIN DDB_G0290503"/>
    <property type="match status" value="1"/>
</dbReference>
<comment type="subcellular location">
    <subcellularLocation>
        <location evidence="1">Cytoplasm</location>
    </subcellularLocation>
</comment>
<organism evidence="5 6">
    <name type="scientific">Aromia moschata</name>
    <dbReference type="NCBI Taxonomy" id="1265417"/>
    <lineage>
        <taxon>Eukaryota</taxon>
        <taxon>Metazoa</taxon>
        <taxon>Ecdysozoa</taxon>
        <taxon>Arthropoda</taxon>
        <taxon>Hexapoda</taxon>
        <taxon>Insecta</taxon>
        <taxon>Pterygota</taxon>
        <taxon>Neoptera</taxon>
        <taxon>Endopterygota</taxon>
        <taxon>Coleoptera</taxon>
        <taxon>Polyphaga</taxon>
        <taxon>Cucujiformia</taxon>
        <taxon>Chrysomeloidea</taxon>
        <taxon>Cerambycidae</taxon>
        <taxon>Cerambycinae</taxon>
        <taxon>Callichromatini</taxon>
        <taxon>Aromia</taxon>
    </lineage>
</organism>
<evidence type="ECO:0008006" key="7">
    <source>
        <dbReference type="Google" id="ProtNLM"/>
    </source>
</evidence>
<protein>
    <recommendedName>
        <fullName evidence="7">Leucine zipper tumor suppressor 2 homolog</fullName>
    </recommendedName>
</protein>
<dbReference type="Pfam" id="PF06818">
    <property type="entry name" value="Fez1"/>
    <property type="match status" value="1"/>
</dbReference>
<feature type="coiled-coil region" evidence="4">
    <location>
        <begin position="272"/>
        <end position="309"/>
    </location>
</feature>
<evidence type="ECO:0000256" key="3">
    <source>
        <dbReference type="ARBA" id="ARBA00023054"/>
    </source>
</evidence>
<evidence type="ECO:0000313" key="6">
    <source>
        <dbReference type="Proteomes" id="UP001162162"/>
    </source>
</evidence>
<accession>A0AAV8Z9R3</accession>
<dbReference type="Proteomes" id="UP001162162">
    <property type="component" value="Unassembled WGS sequence"/>
</dbReference>
<dbReference type="AlphaFoldDB" id="A0AAV8Z9R3"/>
<reference evidence="5" key="1">
    <citation type="journal article" date="2023" name="Insect Mol. Biol.">
        <title>Genome sequencing provides insights into the evolution of gene families encoding plant cell wall-degrading enzymes in longhorned beetles.</title>
        <authorList>
            <person name="Shin N.R."/>
            <person name="Okamura Y."/>
            <person name="Kirsch R."/>
            <person name="Pauchet Y."/>
        </authorList>
    </citation>
    <scope>NUCLEOTIDE SEQUENCE</scope>
    <source>
        <strain evidence="5">AMC_N1</strain>
    </source>
</reference>
<dbReference type="Gene3D" id="1.10.287.1490">
    <property type="match status" value="1"/>
</dbReference>
<proteinExistence type="predicted"/>
<dbReference type="InterPro" id="IPR045329">
    <property type="entry name" value="LZTS"/>
</dbReference>
<sequence length="491" mass="56387">MTPSARFGIAGERYGSTPILTRPGSRLTLYGSNNDLHQQSSNLMNYSLDRKLRSACPSASSSPPLAMSSLSSLPHSHKLITYDSLESVRKSPVSNGEHPTHQKKSARTPYRLMSVSTGGSLVDLTPSPSDSGVSELEAALRDRDSELAYLRQTMEHNEQVIFRVYQEKEKAWERELKRLKVVQESRLRAGAQKVLKLEQMLMMQTYQLQQEKKRLVAEAQRANAQAERQRQEAAALRGRLEETEWGLCQKTGEISLLKTQLKECQNDQTSKCQELLQLRNDHREQRDQIEENEKEISELRASNASKDEEIAWLKAEMHKLKTGNLPPPSQYDSLDSVEKNFEDLSETERLRAEIRELREELSDMSLNDYSGVEPGRAQRGQLITQEVSLEDLEIQKLNGELSEESIYGSTEAEKLRRQLEAKTKQFESERITWAQEKEKVLRYQRQLQMNYVQMFRRTRVLEAEIESLTIELELDKTGVKKTLDLSQTIEL</sequence>